<organism evidence="2 3">
    <name type="scientific">Chryseosolibacter histidini</name>
    <dbReference type="NCBI Taxonomy" id="2782349"/>
    <lineage>
        <taxon>Bacteria</taxon>
        <taxon>Pseudomonadati</taxon>
        <taxon>Bacteroidota</taxon>
        <taxon>Cytophagia</taxon>
        <taxon>Cytophagales</taxon>
        <taxon>Chryseotaleaceae</taxon>
        <taxon>Chryseosolibacter</taxon>
    </lineage>
</organism>
<gene>
    <name evidence="2" type="ORF">KK083_00755</name>
</gene>
<evidence type="ECO:0000313" key="2">
    <source>
        <dbReference type="EMBL" id="MBT1695383.1"/>
    </source>
</evidence>
<dbReference type="InterPro" id="IPR002734">
    <property type="entry name" value="RibDG_C"/>
</dbReference>
<sequence>MGRIMSLINTTPDGFVDAQYTIADSEFYEFTLGLFSYSRAIAFGRNRFELFQNRWPLILEKEGVPESQAKMAKTMNDIHKVVFSSTLKSTAWNNSTIVREIDLKDINSYKQEGSGGLLTVGSPGLVAALAGMNLIDDYYFFIHPFIAGAGKDGMRLFGNLNLPEKRLLSYVNSNHLKSGVHIIHYRSDTPAQV</sequence>
<accession>A0AAP2DHA9</accession>
<dbReference type="SUPFAM" id="SSF53597">
    <property type="entry name" value="Dihydrofolate reductase-like"/>
    <property type="match status" value="1"/>
</dbReference>
<dbReference type="Pfam" id="PF01872">
    <property type="entry name" value="RibD_C"/>
    <property type="match status" value="1"/>
</dbReference>
<dbReference type="Proteomes" id="UP001319200">
    <property type="component" value="Unassembled WGS sequence"/>
</dbReference>
<dbReference type="GO" id="GO:0009231">
    <property type="term" value="P:riboflavin biosynthetic process"/>
    <property type="evidence" value="ECO:0007669"/>
    <property type="project" value="InterPro"/>
</dbReference>
<dbReference type="Gene3D" id="3.40.430.10">
    <property type="entry name" value="Dihydrofolate Reductase, subunit A"/>
    <property type="match status" value="1"/>
</dbReference>
<keyword evidence="3" id="KW-1185">Reference proteome</keyword>
<evidence type="ECO:0000313" key="3">
    <source>
        <dbReference type="Proteomes" id="UP001319200"/>
    </source>
</evidence>
<protein>
    <submittedName>
        <fullName evidence="2">Dihydrofolate reductase family protein</fullName>
    </submittedName>
</protein>
<feature type="domain" description="Bacterial bifunctional deaminase-reductase C-terminal" evidence="1">
    <location>
        <begin position="22"/>
        <end position="181"/>
    </location>
</feature>
<name>A0AAP2DHA9_9BACT</name>
<proteinExistence type="predicted"/>
<reference evidence="2 3" key="1">
    <citation type="submission" date="2021-05" db="EMBL/GenBank/DDBJ databases">
        <title>A Polyphasic approach of four new species of the genus Ohtaekwangia: Ohtaekwangia histidinii sp. nov., Ohtaekwangia cretensis sp. nov., Ohtaekwangia indiensis sp. nov., Ohtaekwangia reichenbachii sp. nov. from diverse environment.</title>
        <authorList>
            <person name="Octaviana S."/>
        </authorList>
    </citation>
    <scope>NUCLEOTIDE SEQUENCE [LARGE SCALE GENOMIC DNA]</scope>
    <source>
        <strain evidence="2 3">PWU4</strain>
    </source>
</reference>
<dbReference type="RefSeq" id="WP_254159027.1">
    <property type="nucleotide sequence ID" value="NZ_JAHESF010000001.1"/>
</dbReference>
<dbReference type="GO" id="GO:0008703">
    <property type="term" value="F:5-amino-6-(5-phosphoribosylamino)uracil reductase activity"/>
    <property type="evidence" value="ECO:0007669"/>
    <property type="project" value="InterPro"/>
</dbReference>
<comment type="caution">
    <text evidence="2">The sequence shown here is derived from an EMBL/GenBank/DDBJ whole genome shotgun (WGS) entry which is preliminary data.</text>
</comment>
<dbReference type="InterPro" id="IPR024072">
    <property type="entry name" value="DHFR-like_dom_sf"/>
</dbReference>
<dbReference type="EMBL" id="JAHESF010000001">
    <property type="protein sequence ID" value="MBT1695383.1"/>
    <property type="molecule type" value="Genomic_DNA"/>
</dbReference>
<dbReference type="AlphaFoldDB" id="A0AAP2DHA9"/>
<evidence type="ECO:0000259" key="1">
    <source>
        <dbReference type="Pfam" id="PF01872"/>
    </source>
</evidence>